<organism evidence="4 5">
    <name type="scientific">Streptomyces mexicanus</name>
    <dbReference type="NCBI Taxonomy" id="178566"/>
    <lineage>
        <taxon>Bacteria</taxon>
        <taxon>Bacillati</taxon>
        <taxon>Actinomycetota</taxon>
        <taxon>Actinomycetes</taxon>
        <taxon>Kitasatosporales</taxon>
        <taxon>Streptomycetaceae</taxon>
        <taxon>Streptomyces</taxon>
    </lineage>
</organism>
<dbReference type="InterPro" id="IPR013767">
    <property type="entry name" value="PAS_fold"/>
</dbReference>
<dbReference type="Pfam" id="PF13581">
    <property type="entry name" value="HATPase_c_2"/>
    <property type="match status" value="1"/>
</dbReference>
<keyword evidence="1" id="KW-0378">Hydrolase</keyword>
<evidence type="ECO:0000259" key="3">
    <source>
        <dbReference type="PROSITE" id="PS50112"/>
    </source>
</evidence>
<dbReference type="NCBIfam" id="TIGR00229">
    <property type="entry name" value="sensory_box"/>
    <property type="match status" value="1"/>
</dbReference>
<dbReference type="FunFam" id="3.60.40.10:FF:000031">
    <property type="entry name" value="PAS sensor protein"/>
    <property type="match status" value="1"/>
</dbReference>
<reference evidence="4 5" key="1">
    <citation type="submission" date="2020-08" db="EMBL/GenBank/DDBJ databases">
        <title>Whole-Genome Sequence of French Clinical Streptomyces mexicanus Strain Q0842.</title>
        <authorList>
            <person name="Boxberger M."/>
            <person name="La Scola B."/>
        </authorList>
    </citation>
    <scope>NUCLEOTIDE SEQUENCE [LARGE SCALE GENOMIC DNA]</scope>
    <source>
        <strain evidence="4 5">Marseille-Q0842</strain>
    </source>
</reference>
<evidence type="ECO:0000313" key="4">
    <source>
        <dbReference type="EMBL" id="MBC2868578.1"/>
    </source>
</evidence>
<dbReference type="GO" id="GO:0016791">
    <property type="term" value="F:phosphatase activity"/>
    <property type="evidence" value="ECO:0007669"/>
    <property type="project" value="TreeGrafter"/>
</dbReference>
<dbReference type="EMBL" id="JACMHY010000013">
    <property type="protein sequence ID" value="MBC2868578.1"/>
    <property type="molecule type" value="Genomic_DNA"/>
</dbReference>
<comment type="caution">
    <text evidence="4">The sequence shown here is derived from an EMBL/GenBank/DDBJ whole genome shotgun (WGS) entry which is preliminary data.</text>
</comment>
<accession>A0A7X1I6E9</accession>
<dbReference type="SMART" id="SM00331">
    <property type="entry name" value="PP2C_SIG"/>
    <property type="match status" value="1"/>
</dbReference>
<dbReference type="GO" id="GO:0006355">
    <property type="term" value="P:regulation of DNA-templated transcription"/>
    <property type="evidence" value="ECO:0007669"/>
    <property type="project" value="InterPro"/>
</dbReference>
<dbReference type="InterPro" id="IPR035965">
    <property type="entry name" value="PAS-like_dom_sf"/>
</dbReference>
<name>A0A7X1I6E9_9ACTN</name>
<dbReference type="SUPFAM" id="SSF55874">
    <property type="entry name" value="ATPase domain of HSP90 chaperone/DNA topoisomerase II/histidine kinase"/>
    <property type="match status" value="1"/>
</dbReference>
<evidence type="ECO:0000313" key="5">
    <source>
        <dbReference type="Proteomes" id="UP000517694"/>
    </source>
</evidence>
<keyword evidence="5" id="KW-1185">Reference proteome</keyword>
<dbReference type="Proteomes" id="UP000517694">
    <property type="component" value="Unassembled WGS sequence"/>
</dbReference>
<dbReference type="Gene3D" id="3.30.565.10">
    <property type="entry name" value="Histidine kinase-like ATPase, C-terminal domain"/>
    <property type="match status" value="1"/>
</dbReference>
<dbReference type="Gene3D" id="3.30.450.20">
    <property type="entry name" value="PAS domain"/>
    <property type="match status" value="1"/>
</dbReference>
<dbReference type="CDD" id="cd00130">
    <property type="entry name" value="PAS"/>
    <property type="match status" value="1"/>
</dbReference>
<protein>
    <submittedName>
        <fullName evidence="4">SpoIIE family protein phosphatase</fullName>
    </submittedName>
</protein>
<dbReference type="InterPro" id="IPR003594">
    <property type="entry name" value="HATPase_dom"/>
</dbReference>
<dbReference type="PANTHER" id="PTHR43156:SF2">
    <property type="entry name" value="STAGE II SPORULATION PROTEIN E"/>
    <property type="match status" value="1"/>
</dbReference>
<dbReference type="Gene3D" id="3.60.40.10">
    <property type="entry name" value="PPM-type phosphatase domain"/>
    <property type="match status" value="1"/>
</dbReference>
<proteinExistence type="predicted"/>
<dbReference type="Pfam" id="PF07228">
    <property type="entry name" value="SpoIIE"/>
    <property type="match status" value="1"/>
</dbReference>
<dbReference type="SUPFAM" id="SSF81606">
    <property type="entry name" value="PP2C-like"/>
    <property type="match status" value="1"/>
</dbReference>
<feature type="domain" description="PAS" evidence="3">
    <location>
        <begin position="23"/>
        <end position="53"/>
    </location>
</feature>
<sequence length="499" mass="52018">MSRYATLSPAGGDGFLPATEMAVAAIDADGTVVGFSPGAQMLLGYTPREIAGRPASVLLADERLPDPARRHLGQRKAWMGRVVLRDHGGRGIEADVRACPVLDGAGHVQWFVQAAVPQESDGAALALQRSLLQHRMPALQAVETATRYLPAEPHAGVGGDWFDVIPLSGARVALVVGDVVGHGIHASAAMGRLRTAVRTLADVDLPPDELLTELDDLILEEARERADEDGEIGATCLYAVYDPVSRQCTVATAGHPAPVLVTPDGNADLLPLDPGPPLGVGGVPFEAADFALPEGSLLALYTDGLVETPGGDIDAGCEALCHALSGAGASLKEVADKAIKALLPGQPHDDVALLVARTHALDAAHVASWRVPADPAAVAEARREAAAQLKKWGLADAVPTTELIVSELVTNAIRHAEPPIVLRLIHDGSLICEVSDASSTSPHSRRAHVLDEGGRGLLLIGILAERWGTRHNGTGKTIWAEQPTPSPWTPPSAGAIPTA</sequence>
<dbReference type="InterPro" id="IPR000014">
    <property type="entry name" value="PAS"/>
</dbReference>
<evidence type="ECO:0000256" key="1">
    <source>
        <dbReference type="ARBA" id="ARBA00022801"/>
    </source>
</evidence>
<dbReference type="SUPFAM" id="SSF55785">
    <property type="entry name" value="PYP-like sensor domain (PAS domain)"/>
    <property type="match status" value="1"/>
</dbReference>
<dbReference type="PROSITE" id="PS50112">
    <property type="entry name" value="PAS"/>
    <property type="match status" value="1"/>
</dbReference>
<dbReference type="InterPro" id="IPR036457">
    <property type="entry name" value="PPM-type-like_dom_sf"/>
</dbReference>
<dbReference type="InterPro" id="IPR001932">
    <property type="entry name" value="PPM-type_phosphatase-like_dom"/>
</dbReference>
<dbReference type="AlphaFoldDB" id="A0A7X1I6E9"/>
<dbReference type="CDD" id="cd16936">
    <property type="entry name" value="HATPase_RsbW-like"/>
    <property type="match status" value="1"/>
</dbReference>
<dbReference type="Pfam" id="PF00989">
    <property type="entry name" value="PAS"/>
    <property type="match status" value="1"/>
</dbReference>
<dbReference type="FunFam" id="3.30.565.10:FF:000028">
    <property type="entry name" value="PAS sensor protein"/>
    <property type="match status" value="1"/>
</dbReference>
<dbReference type="PANTHER" id="PTHR43156">
    <property type="entry name" value="STAGE II SPORULATION PROTEIN E-RELATED"/>
    <property type="match status" value="1"/>
</dbReference>
<dbReference type="InterPro" id="IPR052016">
    <property type="entry name" value="Bact_Sigma-Reg"/>
</dbReference>
<feature type="region of interest" description="Disordered" evidence="2">
    <location>
        <begin position="474"/>
        <end position="499"/>
    </location>
</feature>
<evidence type="ECO:0000256" key="2">
    <source>
        <dbReference type="SAM" id="MobiDB-lite"/>
    </source>
</evidence>
<dbReference type="OrthoDB" id="118142at2"/>
<gene>
    <name evidence="4" type="ORF">H1R13_27515</name>
</gene>
<dbReference type="InterPro" id="IPR036890">
    <property type="entry name" value="HATPase_C_sf"/>
</dbReference>